<dbReference type="InterPro" id="IPR038226">
    <property type="entry name" value="LMG18311-like_sf"/>
</dbReference>
<dbReference type="Proteomes" id="UP000823963">
    <property type="component" value="Unassembled WGS sequence"/>
</dbReference>
<comment type="caution">
    <text evidence="1">The sequence shown here is derived from an EMBL/GenBank/DDBJ whole genome shotgun (WGS) entry which is preliminary data.</text>
</comment>
<reference evidence="1" key="2">
    <citation type="submission" date="2021-04" db="EMBL/GenBank/DDBJ databases">
        <authorList>
            <person name="Gilroy R."/>
        </authorList>
    </citation>
    <scope>NUCLEOTIDE SEQUENCE</scope>
    <source>
        <strain evidence="1">6627</strain>
    </source>
</reference>
<gene>
    <name evidence="1" type="ORF">H9861_02400</name>
</gene>
<protein>
    <submittedName>
        <fullName evidence="1">DUF1827 family protein</fullName>
    </submittedName>
</protein>
<organism evidence="1 2">
    <name type="scientific">Candidatus Ligilactobacillus excrementigallinarum</name>
    <dbReference type="NCBI Taxonomy" id="2838641"/>
    <lineage>
        <taxon>Bacteria</taxon>
        <taxon>Bacillati</taxon>
        <taxon>Bacillota</taxon>
        <taxon>Bacilli</taxon>
        <taxon>Lactobacillales</taxon>
        <taxon>Lactobacillaceae</taxon>
        <taxon>Ligilactobacillus</taxon>
    </lineage>
</organism>
<reference evidence="1" key="1">
    <citation type="journal article" date="2021" name="PeerJ">
        <title>Extensive microbial diversity within the chicken gut microbiome revealed by metagenomics and culture.</title>
        <authorList>
            <person name="Gilroy R."/>
            <person name="Ravi A."/>
            <person name="Getino M."/>
            <person name="Pursley I."/>
            <person name="Horton D.L."/>
            <person name="Alikhan N.F."/>
            <person name="Baker D."/>
            <person name="Gharbi K."/>
            <person name="Hall N."/>
            <person name="Watson M."/>
            <person name="Adriaenssens E.M."/>
            <person name="Foster-Nyarko E."/>
            <person name="Jarju S."/>
            <person name="Secka A."/>
            <person name="Antonio M."/>
            <person name="Oren A."/>
            <person name="Chaudhuri R.R."/>
            <person name="La Ragione R."/>
            <person name="Hildebrand F."/>
            <person name="Pallen M.J."/>
        </authorList>
    </citation>
    <scope>NUCLEOTIDE SEQUENCE</scope>
    <source>
        <strain evidence="1">6627</strain>
    </source>
</reference>
<dbReference type="Pfam" id="PF08860">
    <property type="entry name" value="DUF1827"/>
    <property type="match status" value="1"/>
</dbReference>
<name>A0A9D2AA88_9LACO</name>
<dbReference type="InterPro" id="IPR014959">
    <property type="entry name" value="DUF1827"/>
</dbReference>
<evidence type="ECO:0000313" key="2">
    <source>
        <dbReference type="Proteomes" id="UP000823963"/>
    </source>
</evidence>
<accession>A0A9D2AA88</accession>
<dbReference type="EMBL" id="DXFP01000017">
    <property type="protein sequence ID" value="HIX01585.1"/>
    <property type="molecule type" value="Genomic_DNA"/>
</dbReference>
<sequence length="91" mass="10306">MQLIDVTNSYARVISQELLQSSAHFIKVYTLGNSKVVYKKKRDTAEIVISNKVRPITDKEVNFVTDKLLGDKASEANITNEKKLVEISIEH</sequence>
<dbReference type="AlphaFoldDB" id="A0A9D2AA88"/>
<proteinExistence type="predicted"/>
<dbReference type="Gene3D" id="3.40.1720.10">
    <property type="entry name" value="Streptococcus thermophilus LMG 18311 protein like"/>
    <property type="match status" value="1"/>
</dbReference>
<evidence type="ECO:0000313" key="1">
    <source>
        <dbReference type="EMBL" id="HIX01585.1"/>
    </source>
</evidence>